<dbReference type="PANTHER" id="PTHR11527">
    <property type="entry name" value="HEAT-SHOCK PROTEIN 20 FAMILY MEMBER"/>
    <property type="match status" value="1"/>
</dbReference>
<dbReference type="SUPFAM" id="SSF49764">
    <property type="entry name" value="HSP20-like chaperones"/>
    <property type="match status" value="1"/>
</dbReference>
<dbReference type="KEGG" id="pgri:PgNI_04963"/>
<feature type="compositionally biased region" description="Pro residues" evidence="4">
    <location>
        <begin position="1"/>
        <end position="15"/>
    </location>
</feature>
<dbReference type="InterPro" id="IPR008978">
    <property type="entry name" value="HSP20-like_chaperone"/>
</dbReference>
<dbReference type="PROSITE" id="PS01031">
    <property type="entry name" value="SHSP"/>
    <property type="match status" value="1"/>
</dbReference>
<dbReference type="InterPro" id="IPR031107">
    <property type="entry name" value="Small_HSP"/>
</dbReference>
<dbReference type="Proteomes" id="UP000515153">
    <property type="component" value="Unplaced"/>
</dbReference>
<evidence type="ECO:0000256" key="4">
    <source>
        <dbReference type="SAM" id="MobiDB-lite"/>
    </source>
</evidence>
<name>A0A6P8BCV4_PYRGI</name>
<dbReference type="AlphaFoldDB" id="A0A6P8BCV4"/>
<feature type="compositionally biased region" description="Basic and acidic residues" evidence="4">
    <location>
        <begin position="140"/>
        <end position="154"/>
    </location>
</feature>
<feature type="compositionally biased region" description="Basic residues" evidence="4">
    <location>
        <begin position="155"/>
        <end position="164"/>
    </location>
</feature>
<evidence type="ECO:0000313" key="6">
    <source>
        <dbReference type="Proteomes" id="UP000515153"/>
    </source>
</evidence>
<reference evidence="7" key="1">
    <citation type="journal article" date="2019" name="Mol. Biol. Evol.">
        <title>Blast fungal genomes show frequent chromosomal changes, gene gains and losses, and effector gene turnover.</title>
        <authorList>
            <person name="Gomez Luciano L.B."/>
            <person name="Jason Tsai I."/>
            <person name="Chuma I."/>
            <person name="Tosa Y."/>
            <person name="Chen Y.H."/>
            <person name="Li J.Y."/>
            <person name="Li M.Y."/>
            <person name="Jade Lu M.Y."/>
            <person name="Nakayashiki H."/>
            <person name="Li W.H."/>
        </authorList>
    </citation>
    <scope>NUCLEOTIDE SEQUENCE</scope>
    <source>
        <strain evidence="7">NI907</strain>
    </source>
</reference>
<feature type="compositionally biased region" description="Pro residues" evidence="4">
    <location>
        <begin position="43"/>
        <end position="55"/>
    </location>
</feature>
<dbReference type="RefSeq" id="XP_030984946.1">
    <property type="nucleotide sequence ID" value="XM_031125004.1"/>
</dbReference>
<dbReference type="Pfam" id="PF00011">
    <property type="entry name" value="HSP20"/>
    <property type="match status" value="1"/>
</dbReference>
<keyword evidence="6" id="KW-1185">Reference proteome</keyword>
<feature type="compositionally biased region" description="Low complexity" evidence="4">
    <location>
        <begin position="107"/>
        <end position="127"/>
    </location>
</feature>
<feature type="compositionally biased region" description="Low complexity" evidence="4">
    <location>
        <begin position="56"/>
        <end position="70"/>
    </location>
</feature>
<evidence type="ECO:0000256" key="2">
    <source>
        <dbReference type="PROSITE-ProRule" id="PRU00285"/>
    </source>
</evidence>
<reference evidence="7" key="3">
    <citation type="submission" date="2025-08" db="UniProtKB">
        <authorList>
            <consortium name="RefSeq"/>
        </authorList>
    </citation>
    <scope>IDENTIFICATION</scope>
    <source>
        <strain evidence="7">NI907</strain>
    </source>
</reference>
<evidence type="ECO:0000256" key="1">
    <source>
        <dbReference type="ARBA" id="ARBA00023016"/>
    </source>
</evidence>
<proteinExistence type="inferred from homology"/>
<dbReference type="InterPro" id="IPR002068">
    <property type="entry name" value="A-crystallin/Hsp20_dom"/>
</dbReference>
<sequence length="409" mass="42974">MASNPNPPPQPPPHYTPGSMNFWDFVNGFNPAHQQPGMGTDHAPPPPPPPPPFPFPFHAGPHGPGPWWMPFGPPNPWAPGGGEGGPPRRHGRRHCGRRRCHGECDQSASSSPSSSDDEGGAAAAGPSTEGNKEANTTGAEGEKDASPETGERGGGRRRHHRHHGPPPPPGGGPHHHYHHHHRRRPGPRPGFNGEPWMATLASHPLAQQLRNYIASTVAAPGGMGDARAGATAAAAAGATAGDATGQETGTQETAAAAATGENNNNNNDDDGVDTFSPPVDIFEVRGSGDPNTATASAWVVHVAVPGVKKEDVGVSWEAERGVLNISGVVYRPGDEDFQRGLVSAERRVGLFTRDVKLPPQNRREGAGGAGTKEEIDGDGITARLEDGVLVVTVPSHEREWTEVRKVDIM</sequence>
<reference evidence="7" key="2">
    <citation type="submission" date="2019-10" db="EMBL/GenBank/DDBJ databases">
        <authorList>
            <consortium name="NCBI Genome Project"/>
        </authorList>
    </citation>
    <scope>NUCLEOTIDE SEQUENCE</scope>
    <source>
        <strain evidence="7">NI907</strain>
    </source>
</reference>
<feature type="compositionally biased region" description="Basic residues" evidence="4">
    <location>
        <begin position="87"/>
        <end position="100"/>
    </location>
</feature>
<protein>
    <recommendedName>
        <fullName evidence="5">SHSP domain-containing protein</fullName>
    </recommendedName>
</protein>
<evidence type="ECO:0000313" key="7">
    <source>
        <dbReference type="RefSeq" id="XP_030984946.1"/>
    </source>
</evidence>
<accession>A0A6P8BCV4</accession>
<evidence type="ECO:0000259" key="5">
    <source>
        <dbReference type="PROSITE" id="PS01031"/>
    </source>
</evidence>
<gene>
    <name evidence="7" type="ORF">PgNI_04963</name>
</gene>
<evidence type="ECO:0000256" key="3">
    <source>
        <dbReference type="RuleBase" id="RU003616"/>
    </source>
</evidence>
<dbReference type="Gene3D" id="2.60.40.790">
    <property type="match status" value="1"/>
</dbReference>
<keyword evidence="1" id="KW-0346">Stress response</keyword>
<dbReference type="CDD" id="cd06464">
    <property type="entry name" value="ACD_sHsps-like"/>
    <property type="match status" value="1"/>
</dbReference>
<feature type="region of interest" description="Disordered" evidence="4">
    <location>
        <begin position="1"/>
        <end position="195"/>
    </location>
</feature>
<organism evidence="6 7">
    <name type="scientific">Pyricularia grisea</name>
    <name type="common">Crabgrass-specific blast fungus</name>
    <name type="synonym">Magnaporthe grisea</name>
    <dbReference type="NCBI Taxonomy" id="148305"/>
    <lineage>
        <taxon>Eukaryota</taxon>
        <taxon>Fungi</taxon>
        <taxon>Dikarya</taxon>
        <taxon>Ascomycota</taxon>
        <taxon>Pezizomycotina</taxon>
        <taxon>Sordariomycetes</taxon>
        <taxon>Sordariomycetidae</taxon>
        <taxon>Magnaporthales</taxon>
        <taxon>Pyriculariaceae</taxon>
        <taxon>Pyricularia</taxon>
    </lineage>
</organism>
<feature type="domain" description="SHSP" evidence="5">
    <location>
        <begin position="280"/>
        <end position="409"/>
    </location>
</feature>
<comment type="similarity">
    <text evidence="2 3">Belongs to the small heat shock protein (HSP20) family.</text>
</comment>
<feature type="compositionally biased region" description="Basic residues" evidence="4">
    <location>
        <begin position="173"/>
        <end position="186"/>
    </location>
</feature>
<dbReference type="GeneID" id="41959913"/>